<evidence type="ECO:0000313" key="1">
    <source>
        <dbReference type="EMBL" id="EFH68196.1"/>
    </source>
</evidence>
<sequence>MTLFCDEVGVRKRPINLMKKKQWWRKIQGEKLHSIVEVIWIKVTMVVTEVPIVDTNEESKVTYLVKAVVVEVDTMVVVTEEEVMMEKIRPQIRPMVVEIKEEKEKII</sequence>
<protein>
    <submittedName>
        <fullName evidence="1">Predicted protein</fullName>
    </submittedName>
</protein>
<keyword evidence="2" id="KW-1185">Reference proteome</keyword>
<reference evidence="2" key="1">
    <citation type="journal article" date="2011" name="Nat. Genet.">
        <title>The Arabidopsis lyrata genome sequence and the basis of rapid genome size change.</title>
        <authorList>
            <person name="Hu T.T."/>
            <person name="Pattyn P."/>
            <person name="Bakker E.G."/>
            <person name="Cao J."/>
            <person name="Cheng J.-F."/>
            <person name="Clark R.M."/>
            <person name="Fahlgren N."/>
            <person name="Fawcett J.A."/>
            <person name="Grimwood J."/>
            <person name="Gundlach H."/>
            <person name="Haberer G."/>
            <person name="Hollister J.D."/>
            <person name="Ossowski S."/>
            <person name="Ottilar R.P."/>
            <person name="Salamov A.A."/>
            <person name="Schneeberger K."/>
            <person name="Spannagl M."/>
            <person name="Wang X."/>
            <person name="Yang L."/>
            <person name="Nasrallah M.E."/>
            <person name="Bergelson J."/>
            <person name="Carrington J.C."/>
            <person name="Gaut B.S."/>
            <person name="Schmutz J."/>
            <person name="Mayer K.F.X."/>
            <person name="Van de Peer Y."/>
            <person name="Grigoriev I.V."/>
            <person name="Nordborg M."/>
            <person name="Weigel D."/>
            <person name="Guo Y.-L."/>
        </authorList>
    </citation>
    <scope>NUCLEOTIDE SEQUENCE [LARGE SCALE GENOMIC DNA]</scope>
    <source>
        <strain evidence="2">cv. MN47</strain>
    </source>
</reference>
<dbReference type="EMBL" id="GL348713">
    <property type="protein sequence ID" value="EFH68196.1"/>
    <property type="molecule type" value="Genomic_DNA"/>
</dbReference>
<dbReference type="Proteomes" id="UP000008694">
    <property type="component" value="Unassembled WGS sequence"/>
</dbReference>
<gene>
    <name evidence="1" type="ORF">ARALYDRAFT_682815</name>
</gene>
<dbReference type="Gramene" id="Al_scaffold_0001_5138">
    <property type="protein sequence ID" value="Al_scaffold_0001_5138"/>
    <property type="gene ID" value="Al_scaffold_0001_5138"/>
</dbReference>
<accession>D7KQ35</accession>
<organism evidence="2">
    <name type="scientific">Arabidopsis lyrata subsp. lyrata</name>
    <name type="common">Lyre-leaved rock-cress</name>
    <dbReference type="NCBI Taxonomy" id="81972"/>
    <lineage>
        <taxon>Eukaryota</taxon>
        <taxon>Viridiplantae</taxon>
        <taxon>Streptophyta</taxon>
        <taxon>Embryophyta</taxon>
        <taxon>Tracheophyta</taxon>
        <taxon>Spermatophyta</taxon>
        <taxon>Magnoliopsida</taxon>
        <taxon>eudicotyledons</taxon>
        <taxon>Gunneridae</taxon>
        <taxon>Pentapetalae</taxon>
        <taxon>rosids</taxon>
        <taxon>malvids</taxon>
        <taxon>Brassicales</taxon>
        <taxon>Brassicaceae</taxon>
        <taxon>Camelineae</taxon>
        <taxon>Arabidopsis</taxon>
    </lineage>
</organism>
<dbReference type="HOGENOM" id="CLU_2213528_0_0_1"/>
<evidence type="ECO:0000313" key="2">
    <source>
        <dbReference type="Proteomes" id="UP000008694"/>
    </source>
</evidence>
<name>D7KQ35_ARALL</name>
<proteinExistence type="predicted"/>
<dbReference type="AlphaFoldDB" id="D7KQ35"/>